<feature type="compositionally biased region" description="Polar residues" evidence="2">
    <location>
        <begin position="691"/>
        <end position="712"/>
    </location>
</feature>
<dbReference type="SMART" id="SM00787">
    <property type="entry name" value="Spc7"/>
    <property type="match status" value="1"/>
</dbReference>
<feature type="compositionally biased region" description="Basic and acidic residues" evidence="2">
    <location>
        <begin position="254"/>
        <end position="269"/>
    </location>
</feature>
<dbReference type="OrthoDB" id="5592879at2759"/>
<evidence type="ECO:0000256" key="2">
    <source>
        <dbReference type="SAM" id="MobiDB-lite"/>
    </source>
</evidence>
<feature type="compositionally biased region" description="Low complexity" evidence="2">
    <location>
        <begin position="208"/>
        <end position="226"/>
    </location>
</feature>
<feature type="compositionally biased region" description="Polar residues" evidence="2">
    <location>
        <begin position="629"/>
        <end position="655"/>
    </location>
</feature>
<dbReference type="GO" id="GO:1990758">
    <property type="term" value="P:mitotic sister chromatid biorientation"/>
    <property type="evidence" value="ECO:0007669"/>
    <property type="project" value="TreeGrafter"/>
</dbReference>
<dbReference type="Proteomes" id="UP000091956">
    <property type="component" value="Unassembled WGS sequence"/>
</dbReference>
<dbReference type="GO" id="GO:0000776">
    <property type="term" value="C:kinetochore"/>
    <property type="evidence" value="ECO:0007669"/>
    <property type="project" value="TreeGrafter"/>
</dbReference>
<feature type="compositionally biased region" description="Low complexity" evidence="2">
    <location>
        <begin position="713"/>
        <end position="724"/>
    </location>
</feature>
<dbReference type="InterPro" id="IPR040850">
    <property type="entry name" value="Knl1_RWD_C"/>
</dbReference>
<feature type="compositionally biased region" description="Basic and acidic residues" evidence="2">
    <location>
        <begin position="161"/>
        <end position="175"/>
    </location>
</feature>
<feature type="compositionally biased region" description="Polar residues" evidence="2">
    <location>
        <begin position="114"/>
        <end position="125"/>
    </location>
</feature>
<feature type="region of interest" description="Disordered" evidence="2">
    <location>
        <begin position="1"/>
        <end position="352"/>
    </location>
</feature>
<feature type="region of interest" description="Disordered" evidence="2">
    <location>
        <begin position="629"/>
        <end position="761"/>
    </location>
</feature>
<evidence type="ECO:0000259" key="3">
    <source>
        <dbReference type="SMART" id="SM00787"/>
    </source>
</evidence>
<dbReference type="Pfam" id="PF08317">
    <property type="entry name" value="Spc7"/>
    <property type="match status" value="1"/>
</dbReference>
<feature type="compositionally biased region" description="Acidic residues" evidence="2">
    <location>
        <begin position="312"/>
        <end position="328"/>
    </location>
</feature>
<feature type="compositionally biased region" description="Acidic residues" evidence="2">
    <location>
        <begin position="910"/>
        <end position="921"/>
    </location>
</feature>
<dbReference type="InterPro" id="IPR033338">
    <property type="entry name" value="Spc105/Spc7"/>
</dbReference>
<protein>
    <recommendedName>
        <fullName evidence="3">Spc7 kinetochore protein domain-containing protein</fullName>
    </recommendedName>
</protein>
<keyword evidence="1" id="KW-0175">Coiled coil</keyword>
<dbReference type="InterPro" id="IPR013253">
    <property type="entry name" value="Spc7_domain"/>
</dbReference>
<organism evidence="4 5">
    <name type="scientific">Pseudogymnoascus verrucosus</name>
    <dbReference type="NCBI Taxonomy" id="342668"/>
    <lineage>
        <taxon>Eukaryota</taxon>
        <taxon>Fungi</taxon>
        <taxon>Dikarya</taxon>
        <taxon>Ascomycota</taxon>
        <taxon>Pezizomycotina</taxon>
        <taxon>Leotiomycetes</taxon>
        <taxon>Thelebolales</taxon>
        <taxon>Thelebolaceae</taxon>
        <taxon>Pseudogymnoascus</taxon>
    </lineage>
</organism>
<evidence type="ECO:0000313" key="5">
    <source>
        <dbReference type="Proteomes" id="UP000091956"/>
    </source>
</evidence>
<dbReference type="Pfam" id="PF15402">
    <property type="entry name" value="MELT_2"/>
    <property type="match status" value="5"/>
</dbReference>
<name>A0A1B8GRT0_9PEZI</name>
<dbReference type="Pfam" id="PF18210">
    <property type="entry name" value="Knl1_RWD_C"/>
    <property type="match status" value="1"/>
</dbReference>
<dbReference type="GeneID" id="28836893"/>
<keyword evidence="5" id="KW-1185">Reference proteome</keyword>
<feature type="compositionally biased region" description="Polar residues" evidence="2">
    <location>
        <begin position="673"/>
        <end position="683"/>
    </location>
</feature>
<feature type="coiled-coil region" evidence="1">
    <location>
        <begin position="1207"/>
        <end position="1270"/>
    </location>
</feature>
<dbReference type="GO" id="GO:0007094">
    <property type="term" value="P:mitotic spindle assembly checkpoint signaling"/>
    <property type="evidence" value="ECO:0007669"/>
    <property type="project" value="TreeGrafter"/>
</dbReference>
<feature type="domain" description="Spc7 kinetochore protein" evidence="3">
    <location>
        <begin position="1018"/>
        <end position="1335"/>
    </location>
</feature>
<evidence type="ECO:0000256" key="1">
    <source>
        <dbReference type="SAM" id="Coils"/>
    </source>
</evidence>
<feature type="compositionally biased region" description="Basic residues" evidence="2">
    <location>
        <begin position="540"/>
        <end position="554"/>
    </location>
</feature>
<accession>A0A1B8GRT0</accession>
<proteinExistence type="predicted"/>
<dbReference type="GO" id="GO:0034501">
    <property type="term" value="P:protein localization to kinetochore"/>
    <property type="evidence" value="ECO:0007669"/>
    <property type="project" value="TreeGrafter"/>
</dbReference>
<dbReference type="RefSeq" id="XP_018132264.1">
    <property type="nucleotide sequence ID" value="XM_018272996.2"/>
</dbReference>
<sequence length="1518" mass="165899">MSSRGDMTLPAARPKSRKSLAHVPSSSSTMDKENMTADIGAMVDSNKRAPGAGKAAKKSRSKSIGPGGLDALMSSSGNRRKSIAAPPPRSILKPTIAPLQEIPARKPSPRKPGQQATAQSSSLRDATNDDTADPFTLLESTTTSDNKVMLRTEEEQQAAARKRDSDEAQDKEKARRDARRKSLAARRVSFAPEATLHTWDVVDYMQDSTTSSNSTNSTRRNSSASNGTIGSPNTQSGPFGSDPSEPPSTPPEQVEDKVSESETPDDQRALHQKKRRRSSGIPPLNFNNPDDEFFSSSPSEGSSVVEGANENFNEDGSSDSNSDSDDDGTAMSIDMGEGTDMSMASVKSFASDGSSVRLERALQLAAQQAGTQGIDFDENGPLGIEEDEDVVASFAPWSQRSVAANLESQTDQENINPFSPAFAVAGTRQQDANDEDDGMTMEMTRSVGGILQAPESQLSDDDDQSMDITMDMTRAVGRIMPTEQPDEDGTMEMTMEMTKAVGHIFSAPVHDSSPQESDEEMTMDMTVAIGGIIGKDAQPKNRRQSVRRRSTRRRSSVEDSSLGDETMDFTVAMGGIQPAQPATPKTAPLYPDMKAAYNEIVAHPPSSISRPEAKRILVEEVDHAEVLSSPFQPDVPSSIQRPVPTATTASETGSPSIHAFRGKGLRRSSGLRTSMTPKTSSAITDAVKSAATPSPLQKPTTPSKQATPQSVRPTTPGKTPPSKSIAMRTGSPQRLFERETKAANASPRFTPSKKPTTPNKLFQRNVDNNIATPSIILKPQSRRSSGVGIDRPGLGSPRVAAILDRRGSIGDQASSFQPSRMGDAARVIRFNDAEIIEHEVDREREEERDREDGRKVMEREADMLDDEKDATVNLKEMIQSLTPKKRPLKGRKSLHVGAAKGILGKRPAELDDDDENGDDDEGGTKRLKNFEGSPVKNVKLRAPPSKEETTGRLTRAVRRSLEFTSGNASTPTMASSPAKVATATTPKGQAKFKDAEATVGAGTAIPFEASITSNHPITMDEDDVEDRIQLQDFLNLTSIRFMELTTTKRRHTIAPNATAQDGSEGQLGKDDGSLENCVVSAACTLPMLELFQHSCRELKKYISEGRKMVREIETETFDENPPLFQEYISATPDVKKLMDNQFRNIKTHSRLVSKGMWYEWRMKLLDGLRDGLITIAEGMSSDAETLAKQQELLDNVVPELVQKYETLLQQEADLQTSAEEIANCNQEDLAEARECLVALDADIESKKAFVQELRSQMEDNETRFKAATERKQACLDEIREADKIREECRGWTGSEIAALKAKADALEEKYGWTITGISGTTLSLSLRSDLELVFDASSFRTKDGQVKNAQANSRIDLWYIAANRERNPLPLTPEKAFFVESIRDGIRGMPQSQTTIKELLDTVSFGWATSLNVVEGIEALNRVYPTDVAKTSDESIVIKSRMLLASLASKVEVSYHVTTKNGEEGLEVQFNTTARVVYGERFNEDSMGRFLGKGIAEGRTWVEVVKELEGRLFARGKK</sequence>
<evidence type="ECO:0000313" key="4">
    <source>
        <dbReference type="EMBL" id="OBT98531.1"/>
    </source>
</evidence>
<reference evidence="5" key="2">
    <citation type="journal article" date="2018" name="Nat. Commun.">
        <title>Extreme sensitivity to ultraviolet light in the fungal pathogen causing white-nose syndrome of bats.</title>
        <authorList>
            <person name="Palmer J.M."/>
            <person name="Drees K.P."/>
            <person name="Foster J.T."/>
            <person name="Lindner D.L."/>
        </authorList>
    </citation>
    <scope>NUCLEOTIDE SEQUENCE [LARGE SCALE GENOMIC DNA]</scope>
    <source>
        <strain evidence="5">UAMH 10579</strain>
    </source>
</reference>
<feature type="compositionally biased region" description="Low complexity" evidence="2">
    <location>
        <begin position="294"/>
        <end position="307"/>
    </location>
</feature>
<feature type="region of interest" description="Disordered" evidence="2">
    <location>
        <begin position="531"/>
        <end position="565"/>
    </location>
</feature>
<dbReference type="SMART" id="SM01315">
    <property type="entry name" value="Spc7_N"/>
    <property type="match status" value="1"/>
</dbReference>
<dbReference type="EMBL" id="KV460216">
    <property type="protein sequence ID" value="OBT98531.1"/>
    <property type="molecule type" value="Genomic_DNA"/>
</dbReference>
<dbReference type="STRING" id="342668.A0A1B8GRT0"/>
<reference evidence="4 5" key="1">
    <citation type="submission" date="2016-03" db="EMBL/GenBank/DDBJ databases">
        <title>Comparative genomics of Pseudogymnoascus destructans, the fungus causing white-nose syndrome of bats.</title>
        <authorList>
            <person name="Palmer J.M."/>
            <person name="Drees K.P."/>
            <person name="Foster J.T."/>
            <person name="Lindner D.L."/>
        </authorList>
    </citation>
    <scope>NUCLEOTIDE SEQUENCE [LARGE SCALE GENOMIC DNA]</scope>
    <source>
        <strain evidence="4 5">UAMH 10579</strain>
    </source>
</reference>
<dbReference type="PANTHER" id="PTHR28260">
    <property type="entry name" value="SPINDLE POLE BODY COMPONENT SPC105"/>
    <property type="match status" value="1"/>
</dbReference>
<feature type="compositionally biased region" description="Polar residues" evidence="2">
    <location>
        <begin position="747"/>
        <end position="761"/>
    </location>
</feature>
<feature type="region of interest" description="Disordered" evidence="2">
    <location>
        <begin position="901"/>
        <end position="931"/>
    </location>
</feature>
<dbReference type="PANTHER" id="PTHR28260:SF1">
    <property type="entry name" value="SPINDLE POLE BODY COMPONENT SPC105"/>
    <property type="match status" value="1"/>
</dbReference>
<feature type="compositionally biased region" description="Polar residues" evidence="2">
    <location>
        <begin position="227"/>
        <end position="238"/>
    </location>
</feature>
<gene>
    <name evidence="4" type="ORF">VE01_03507</name>
</gene>